<keyword evidence="5 6" id="KW-0472">Membrane</keyword>
<evidence type="ECO:0000256" key="2">
    <source>
        <dbReference type="ARBA" id="ARBA00008854"/>
    </source>
</evidence>
<reference evidence="7 8" key="1">
    <citation type="journal article" date="2015" name="Genome Announc.">
        <title>Expanding the biotechnology potential of lactobacilli through comparative genomics of 213 strains and associated genera.</title>
        <authorList>
            <person name="Sun Z."/>
            <person name="Harris H.M."/>
            <person name="McCann A."/>
            <person name="Guo C."/>
            <person name="Argimon S."/>
            <person name="Zhang W."/>
            <person name="Yang X."/>
            <person name="Jeffery I.B."/>
            <person name="Cooney J.C."/>
            <person name="Kagawa T.F."/>
            <person name="Liu W."/>
            <person name="Song Y."/>
            <person name="Salvetti E."/>
            <person name="Wrobel A."/>
            <person name="Rasinkangas P."/>
            <person name="Parkhill J."/>
            <person name="Rea M.C."/>
            <person name="O'Sullivan O."/>
            <person name="Ritari J."/>
            <person name="Douillard F.P."/>
            <person name="Paul Ross R."/>
            <person name="Yang R."/>
            <person name="Briner A.E."/>
            <person name="Felis G.E."/>
            <person name="de Vos W.M."/>
            <person name="Barrangou R."/>
            <person name="Klaenhammer T.R."/>
            <person name="Caufield P.W."/>
            <person name="Cui Y."/>
            <person name="Zhang H."/>
            <person name="O'Toole P.W."/>
        </authorList>
    </citation>
    <scope>NUCLEOTIDE SEQUENCE [LARGE SCALE GENOMIC DNA]</scope>
    <source>
        <strain evidence="7 8">DSM 23037</strain>
    </source>
</reference>
<dbReference type="AlphaFoldDB" id="A0A0R2DJN8"/>
<keyword evidence="3 6" id="KW-0812">Transmembrane</keyword>
<protein>
    <recommendedName>
        <fullName evidence="9">LemA protein</fullName>
    </recommendedName>
</protein>
<evidence type="ECO:0000313" key="7">
    <source>
        <dbReference type="EMBL" id="KRN04337.1"/>
    </source>
</evidence>
<dbReference type="RefSeq" id="WP_056974638.1">
    <property type="nucleotide sequence ID" value="NZ_AYZL01000016.1"/>
</dbReference>
<dbReference type="Gene3D" id="1.20.1440.20">
    <property type="entry name" value="LemA-like domain"/>
    <property type="match status" value="1"/>
</dbReference>
<name>A0A0R2DJN8_9LACO</name>
<evidence type="ECO:0000256" key="3">
    <source>
        <dbReference type="ARBA" id="ARBA00022692"/>
    </source>
</evidence>
<proteinExistence type="inferred from homology"/>
<accession>A0A0R2DJN8</accession>
<comment type="similarity">
    <text evidence="2">Belongs to the LemA family.</text>
</comment>
<dbReference type="STRING" id="1423744.FC86_GL000435"/>
<keyword evidence="4 6" id="KW-1133">Transmembrane helix</keyword>
<feature type="transmembrane region" description="Helical" evidence="6">
    <location>
        <begin position="12"/>
        <end position="33"/>
    </location>
</feature>
<dbReference type="InterPro" id="IPR023353">
    <property type="entry name" value="LemA-like_dom_sf"/>
</dbReference>
<dbReference type="EMBL" id="AYZL01000016">
    <property type="protein sequence ID" value="KRN04337.1"/>
    <property type="molecule type" value="Genomic_DNA"/>
</dbReference>
<dbReference type="PANTHER" id="PTHR34478">
    <property type="entry name" value="PROTEIN LEMA"/>
    <property type="match status" value="1"/>
</dbReference>
<organism evidence="7 8">
    <name type="scientific">Holzapfeliella floricola DSM 23037 = JCM 16512</name>
    <dbReference type="NCBI Taxonomy" id="1423744"/>
    <lineage>
        <taxon>Bacteria</taxon>
        <taxon>Bacillati</taxon>
        <taxon>Bacillota</taxon>
        <taxon>Bacilli</taxon>
        <taxon>Lactobacillales</taxon>
        <taxon>Lactobacillaceae</taxon>
        <taxon>Holzapfeliella</taxon>
    </lineage>
</organism>
<dbReference type="SUPFAM" id="SSF140478">
    <property type="entry name" value="LemA-like"/>
    <property type="match status" value="1"/>
</dbReference>
<evidence type="ECO:0000256" key="1">
    <source>
        <dbReference type="ARBA" id="ARBA00004167"/>
    </source>
</evidence>
<evidence type="ECO:0000256" key="6">
    <source>
        <dbReference type="SAM" id="Phobius"/>
    </source>
</evidence>
<comment type="subcellular location">
    <subcellularLocation>
        <location evidence="1">Membrane</location>
        <topology evidence="1">Single-pass membrane protein</topology>
    </subcellularLocation>
</comment>
<keyword evidence="8" id="KW-1185">Reference proteome</keyword>
<dbReference type="OrthoDB" id="9804152at2"/>
<evidence type="ECO:0000313" key="8">
    <source>
        <dbReference type="Proteomes" id="UP000051378"/>
    </source>
</evidence>
<dbReference type="GO" id="GO:0016020">
    <property type="term" value="C:membrane"/>
    <property type="evidence" value="ECO:0007669"/>
    <property type="project" value="UniProtKB-SubCell"/>
</dbReference>
<evidence type="ECO:0008006" key="9">
    <source>
        <dbReference type="Google" id="ProtNLM"/>
    </source>
</evidence>
<evidence type="ECO:0000256" key="4">
    <source>
        <dbReference type="ARBA" id="ARBA00022989"/>
    </source>
</evidence>
<evidence type="ECO:0000256" key="5">
    <source>
        <dbReference type="ARBA" id="ARBA00023136"/>
    </source>
</evidence>
<dbReference type="Proteomes" id="UP000051378">
    <property type="component" value="Unassembled WGS sequence"/>
</dbReference>
<comment type="caution">
    <text evidence="7">The sequence shown here is derived from an EMBL/GenBank/DDBJ whole genome shotgun (WGS) entry which is preliminary data.</text>
</comment>
<dbReference type="PANTHER" id="PTHR34478:SF2">
    <property type="entry name" value="MEMBRANE PROTEIN"/>
    <property type="match status" value="1"/>
</dbReference>
<dbReference type="PATRIC" id="fig|1423744.4.peg.446"/>
<sequence length="215" mass="23629">MNQNKRRVSPWVWGILAVIAVVVIFFISTYNSLAKSSQDVDSQWAQVENQMQRRYDLIPNLVNSVKGSMGQEQKVFGDIAKARTSYGNAKSNQEKMDANGQLDQSVGTLINVIGENYPTLGSNANVQTLMTQLEGTENRIATERKRYNDAVSTYNKTVVGFPKNIVANMMGLGSKTYFKAVDEAKTAPTVDFGNTTNTTSSSSAALILPQSMRVI</sequence>
<gene>
    <name evidence="7" type="ORF">FC86_GL000435</name>
</gene>
<dbReference type="InterPro" id="IPR007156">
    <property type="entry name" value="MamQ_LemA"/>
</dbReference>
<dbReference type="Pfam" id="PF04011">
    <property type="entry name" value="LemA"/>
    <property type="match status" value="1"/>
</dbReference>